<dbReference type="EMBL" id="QGGV01000019">
    <property type="protein sequence ID" value="PWK50975.1"/>
    <property type="molecule type" value="Genomic_DNA"/>
</dbReference>
<feature type="compositionally biased region" description="Low complexity" evidence="1">
    <location>
        <begin position="340"/>
        <end position="353"/>
    </location>
</feature>
<evidence type="ECO:0000313" key="3">
    <source>
        <dbReference type="Proteomes" id="UP000245390"/>
    </source>
</evidence>
<gene>
    <name evidence="2" type="ORF">C8D95_1197</name>
</gene>
<evidence type="ECO:0000313" key="2">
    <source>
        <dbReference type="EMBL" id="PWK50975.1"/>
    </source>
</evidence>
<dbReference type="KEGG" id="salo:EF888_01430"/>
<evidence type="ECO:0000256" key="1">
    <source>
        <dbReference type="SAM" id="MobiDB-lite"/>
    </source>
</evidence>
<sequence>MPVANDAYVRPFSPDAPWNIPVAGLPRAENSEELASKLWDDSYTDREVRNFNINNTSYTYPVYEVTEDTPDFPVVDRNGWGNLGGTRIPFDPSWEAAPGSDAQIIILDPATGREWNLWQAEFDGNSVNVSNGNLVPGSYFDNEEGFAPSRGVGIQYSAMLVRPEEVAQGVIEHALSMPIQNTSGSEFVAPGTKLEFPGVRLDGIPEGTRFALDVSYDDIDAHIARLPDSVSDVTANSLRTIMVAMKDYGWFITDTAGSAHFQLESTTSAREEWEELGMIDKDYGGAVYPRDALDGLMTESRIVAFVPSDQYPTPADDDEAIPEDDLIPLPPGEDEDDAPDSAQPADPVDTPAPTDEDEGTPSEPFEPPPEDEVLPVDPGDDSQPAAEDDEPDEKESPSSGPVDLPPEEDSPPAGEEGVPDTVSPGGSDEQSDEEGSSDDAHSRDDVQGLLGWIIAAIRRIFGREVVDDDPQPVEPVLKSEVNSTSADHDDDSPDLRDILPVVGRMEDQSMGAYEEDEEDWHDGMLV</sequence>
<organism evidence="2 3">
    <name type="scientific">Silicimonas algicola</name>
    <dbReference type="NCBI Taxonomy" id="1826607"/>
    <lineage>
        <taxon>Bacteria</taxon>
        <taxon>Pseudomonadati</taxon>
        <taxon>Pseudomonadota</taxon>
        <taxon>Alphaproteobacteria</taxon>
        <taxon>Rhodobacterales</taxon>
        <taxon>Paracoccaceae</taxon>
    </lineage>
</organism>
<feature type="compositionally biased region" description="Acidic residues" evidence="1">
    <location>
        <begin position="368"/>
        <end position="393"/>
    </location>
</feature>
<feature type="region of interest" description="Disordered" evidence="1">
    <location>
        <begin position="308"/>
        <end position="444"/>
    </location>
</feature>
<comment type="caution">
    <text evidence="2">The sequence shown here is derived from an EMBL/GenBank/DDBJ whole genome shotgun (WGS) entry which is preliminary data.</text>
</comment>
<protein>
    <submittedName>
        <fullName evidence="2">Uncharacterized protein</fullName>
    </submittedName>
</protein>
<name>A0A316FS88_9RHOB</name>
<feature type="region of interest" description="Disordered" evidence="1">
    <location>
        <begin position="468"/>
        <end position="496"/>
    </location>
</feature>
<dbReference type="Proteomes" id="UP000245390">
    <property type="component" value="Unassembled WGS sequence"/>
</dbReference>
<proteinExistence type="predicted"/>
<reference evidence="2 3" key="1">
    <citation type="submission" date="2018-05" db="EMBL/GenBank/DDBJ databases">
        <title>Genomic Encyclopedia of Type Strains, Phase IV (KMG-IV): sequencing the most valuable type-strain genomes for metagenomic binning, comparative biology and taxonomic classification.</title>
        <authorList>
            <person name="Goeker M."/>
        </authorList>
    </citation>
    <scope>NUCLEOTIDE SEQUENCE [LARGE SCALE GENOMIC DNA]</scope>
    <source>
        <strain evidence="2 3">DSM 103371</strain>
    </source>
</reference>
<keyword evidence="3" id="KW-1185">Reference proteome</keyword>
<dbReference type="OrthoDB" id="5560112at2"/>
<feature type="compositionally biased region" description="Acidic residues" evidence="1">
    <location>
        <begin position="315"/>
        <end position="339"/>
    </location>
</feature>
<dbReference type="RefSeq" id="WP_109761257.1">
    <property type="nucleotide sequence ID" value="NZ_CP034588.1"/>
</dbReference>
<dbReference type="AlphaFoldDB" id="A0A316FS88"/>
<accession>A0A316FS88</accession>